<dbReference type="Gene3D" id="3.10.20.90">
    <property type="entry name" value="Phosphatidylinositol 3-kinase Catalytic Subunit, Chain A, domain 1"/>
    <property type="match status" value="1"/>
</dbReference>
<protein>
    <recommendedName>
        <fullName evidence="12">Krev interaction trapped protein 1</fullName>
    </recommendedName>
</protein>
<keyword evidence="6" id="KW-0037">Angiogenesis</keyword>
<feature type="domain" description="FERM" evidence="14">
    <location>
        <begin position="416"/>
        <end position="739"/>
    </location>
</feature>
<sequence length="739" mass="84532">MGNQDLEDVFVAVIRPKNIASLSSKEYRAKAYEILLIEVPLEGKEKKRKKVLLGTKIQADSDKTKSILEYVDETTKPISNNQGIIGKRVVHMKKFPLDGENEGKEASLFIVPINVKGKIMPFVPIGYFYCLQDIMRVCSETSAHFSSITSKMLLGLDKWLAEQHSVPHAIPALFRPAPIERVKTNVSNPAYTTESKQSDGLLHMGYTALEIKSKMMSLEKADMCIENPLYGSDLQYTNRVDKVIINPYFGLGAPDYSKIQIPKREKWQHSMTSVTEDKERQWVDDFPLHRSACEGDTELLSKLLDSGFSVKQLDSDHWAPIHYACWHGKVEATKLLLEKGNCNPNLLNGQLSSPLHFAAGGGHSEIVELLLKHPEIDRHIEDQQKHSPLQICEENKQNNWEETVKLLKQASTQPYEKVRIYRMDGSYRSVELKHGNNTTVQQIMEGMRLSQETQQYFTIWICSENLSLQLKPYHKPLQHLRIWPEIVTDLTALDPQRENPQLFLRRDVRLPLDIEKKVEDPLSILILFDEARHFLLKGFFSSPDSKLITLASLLLQIIYGNYDSKKHKQGFLNEENLRSIVPISKVKSKAHHWTNRILHEYKSLSTSEGVSKEMHHLQRLFLQNCWDIPTYGAAFFTGQVFTKASSSTHKVIRVYVGVNTKGLHLMNMETKVLHLSLEYGTFMWQLGQADQYVQIHSLENKKNFVVHTKQAGLIVKLLMKLSGQMTPNDRAASDKYPYG</sequence>
<dbReference type="InterPro" id="IPR011993">
    <property type="entry name" value="PH-like_dom_sf"/>
</dbReference>
<dbReference type="InterPro" id="IPR019748">
    <property type="entry name" value="FERM_central"/>
</dbReference>
<evidence type="ECO:0000256" key="7">
    <source>
        <dbReference type="ARBA" id="ARBA00022737"/>
    </source>
</evidence>
<evidence type="ECO:0000256" key="9">
    <source>
        <dbReference type="ARBA" id="ARBA00023043"/>
    </source>
</evidence>
<dbReference type="GO" id="GO:0001525">
    <property type="term" value="P:angiogenesis"/>
    <property type="evidence" value="ECO:0007669"/>
    <property type="project" value="UniProtKB-KW"/>
</dbReference>
<dbReference type="GO" id="GO:0070161">
    <property type="term" value="C:anchoring junction"/>
    <property type="evidence" value="ECO:0007669"/>
    <property type="project" value="UniProtKB-SubCell"/>
</dbReference>
<evidence type="ECO:0000256" key="5">
    <source>
        <dbReference type="ARBA" id="ARBA00022490"/>
    </source>
</evidence>
<dbReference type="FunFam" id="1.25.40.20:FF:000120">
    <property type="entry name" value="krev interaction trapped protein 1 isoform X1"/>
    <property type="match status" value="1"/>
</dbReference>
<dbReference type="GO" id="GO:0005856">
    <property type="term" value="C:cytoskeleton"/>
    <property type="evidence" value="ECO:0007669"/>
    <property type="project" value="UniProtKB-SubCell"/>
</dbReference>
<dbReference type="PROSITE" id="PS50057">
    <property type="entry name" value="FERM_3"/>
    <property type="match status" value="1"/>
</dbReference>
<dbReference type="Proteomes" id="UP000694621">
    <property type="component" value="Unplaced"/>
</dbReference>
<keyword evidence="11" id="KW-0206">Cytoskeleton</keyword>
<accession>A0A8B9LM84</accession>
<evidence type="ECO:0000313" key="15">
    <source>
        <dbReference type="Ensembl" id="ENSAMXP00005054233.1"/>
    </source>
</evidence>
<gene>
    <name evidence="15" type="primary">krit1</name>
</gene>
<keyword evidence="9 13" id="KW-0040">ANK repeat</keyword>
<evidence type="ECO:0000259" key="14">
    <source>
        <dbReference type="PROSITE" id="PS50057"/>
    </source>
</evidence>
<dbReference type="Pfam" id="PF00373">
    <property type="entry name" value="FERM_M"/>
    <property type="match status" value="1"/>
</dbReference>
<dbReference type="InterPro" id="IPR019749">
    <property type="entry name" value="Band_41_domain"/>
</dbReference>
<keyword evidence="7" id="KW-0677">Repeat</keyword>
<dbReference type="Gene3D" id="3.30.70.2240">
    <property type="entry name" value="KRIT, N-terminal Nudix domain, NPxY motif-rich region"/>
    <property type="match status" value="1"/>
</dbReference>
<dbReference type="CDD" id="cd13197">
    <property type="entry name" value="FERM_C_CCM1"/>
    <property type="match status" value="1"/>
</dbReference>
<dbReference type="Gene3D" id="1.20.80.10">
    <property type="match status" value="1"/>
</dbReference>
<dbReference type="InterPro" id="IPR036770">
    <property type="entry name" value="Ankyrin_rpt-contain_sf"/>
</dbReference>
<dbReference type="SUPFAM" id="SSF48403">
    <property type="entry name" value="Ankyrin repeat"/>
    <property type="match status" value="1"/>
</dbReference>
<dbReference type="InterPro" id="IPR000299">
    <property type="entry name" value="FERM_domain"/>
</dbReference>
<dbReference type="CDD" id="cd14473">
    <property type="entry name" value="FERM_B-lobe"/>
    <property type="match status" value="1"/>
</dbReference>
<dbReference type="SMART" id="SM00248">
    <property type="entry name" value="ANK"/>
    <property type="match status" value="3"/>
</dbReference>
<evidence type="ECO:0000256" key="6">
    <source>
        <dbReference type="ARBA" id="ARBA00022657"/>
    </source>
</evidence>
<evidence type="ECO:0000256" key="13">
    <source>
        <dbReference type="PROSITE-ProRule" id="PRU00023"/>
    </source>
</evidence>
<keyword evidence="4" id="KW-1003">Cell membrane</keyword>
<dbReference type="GO" id="GO:0005886">
    <property type="term" value="C:plasma membrane"/>
    <property type="evidence" value="ECO:0007669"/>
    <property type="project" value="UniProtKB-SubCell"/>
</dbReference>
<dbReference type="InterPro" id="IPR002110">
    <property type="entry name" value="Ankyrin_rpt"/>
</dbReference>
<dbReference type="SUPFAM" id="SSF47031">
    <property type="entry name" value="Second domain of FERM"/>
    <property type="match status" value="1"/>
</dbReference>
<dbReference type="Gene3D" id="2.30.29.30">
    <property type="entry name" value="Pleckstrin-homology domain (PH domain)/Phosphotyrosine-binding domain (PTB)"/>
    <property type="match status" value="1"/>
</dbReference>
<dbReference type="PROSITE" id="PS50297">
    <property type="entry name" value="ANK_REP_REGION"/>
    <property type="match status" value="1"/>
</dbReference>
<evidence type="ECO:0000256" key="3">
    <source>
        <dbReference type="ARBA" id="ARBA00004282"/>
    </source>
</evidence>
<evidence type="ECO:0000256" key="8">
    <source>
        <dbReference type="ARBA" id="ARBA00022949"/>
    </source>
</evidence>
<feature type="repeat" description="ANK" evidence="13">
    <location>
        <begin position="350"/>
        <end position="373"/>
    </location>
</feature>
<dbReference type="PROSITE" id="PS50088">
    <property type="entry name" value="ANK_REPEAT"/>
    <property type="match status" value="2"/>
</dbReference>
<keyword evidence="5" id="KW-0963">Cytoplasm</keyword>
<dbReference type="PANTHER" id="PTHR13283:SF11">
    <property type="entry name" value="KREV INTERACTION TRAPPED PROTEIN 1"/>
    <property type="match status" value="1"/>
</dbReference>
<dbReference type="PANTHER" id="PTHR13283">
    <property type="entry name" value="KREV INTERACTION TRAPPED 1-RELATED"/>
    <property type="match status" value="1"/>
</dbReference>
<dbReference type="GO" id="GO:0016525">
    <property type="term" value="P:negative regulation of angiogenesis"/>
    <property type="evidence" value="ECO:0007669"/>
    <property type="project" value="TreeGrafter"/>
</dbReference>
<dbReference type="InterPro" id="IPR032022">
    <property type="entry name" value="NUDIX"/>
</dbReference>
<feature type="repeat" description="ANK" evidence="13">
    <location>
        <begin position="283"/>
        <end position="315"/>
    </location>
</feature>
<dbReference type="Pfam" id="PF16705">
    <property type="entry name" value="NUDIX_5"/>
    <property type="match status" value="1"/>
</dbReference>
<dbReference type="Ensembl" id="ENSAMXT00005058642.1">
    <property type="protein sequence ID" value="ENSAMXP00005054233.1"/>
    <property type="gene ID" value="ENSAMXG00005024246.1"/>
</dbReference>
<evidence type="ECO:0000256" key="11">
    <source>
        <dbReference type="ARBA" id="ARBA00023212"/>
    </source>
</evidence>
<dbReference type="Pfam" id="PF24522">
    <property type="entry name" value="KRIT1_FRMD8_FERM_C"/>
    <property type="match status" value="1"/>
</dbReference>
<proteinExistence type="predicted"/>
<evidence type="ECO:0000256" key="10">
    <source>
        <dbReference type="ARBA" id="ARBA00023136"/>
    </source>
</evidence>
<evidence type="ECO:0000256" key="12">
    <source>
        <dbReference type="ARBA" id="ARBA00073312"/>
    </source>
</evidence>
<dbReference type="InterPro" id="IPR051594">
    <property type="entry name" value="KRIT1/FRMD8"/>
</dbReference>
<keyword evidence="8" id="KW-0965">Cell junction</keyword>
<dbReference type="AlphaFoldDB" id="A0A8B9LM84"/>
<dbReference type="FunFam" id="3.10.20.90:FF:000076">
    <property type="entry name" value="Krev interaction trapped protein 1"/>
    <property type="match status" value="1"/>
</dbReference>
<dbReference type="InterPro" id="IPR057096">
    <property type="entry name" value="KRIT1_FRMD8_FERM_C"/>
</dbReference>
<reference evidence="15" key="1">
    <citation type="submission" date="2025-08" db="UniProtKB">
        <authorList>
            <consortium name="Ensembl"/>
        </authorList>
    </citation>
    <scope>IDENTIFICATION</scope>
</reference>
<evidence type="ECO:0000313" key="16">
    <source>
        <dbReference type="Proteomes" id="UP000694621"/>
    </source>
</evidence>
<dbReference type="OrthoDB" id="194358at2759"/>
<dbReference type="InterPro" id="IPR056485">
    <property type="entry name" value="ARM_KRIT1"/>
</dbReference>
<evidence type="ECO:0000256" key="1">
    <source>
        <dbReference type="ARBA" id="ARBA00004202"/>
    </source>
</evidence>
<dbReference type="InterPro" id="IPR041791">
    <property type="entry name" value="KRIT1_FERM_C"/>
</dbReference>
<evidence type="ECO:0000256" key="4">
    <source>
        <dbReference type="ARBA" id="ARBA00022475"/>
    </source>
</evidence>
<comment type="subcellular location">
    <subcellularLocation>
        <location evidence="3">Cell junction</location>
    </subcellularLocation>
    <subcellularLocation>
        <location evidence="1">Cell membrane</location>
        <topology evidence="1">Peripheral membrane protein</topology>
    </subcellularLocation>
    <subcellularLocation>
        <location evidence="2">Cytoplasm</location>
        <location evidence="2">Cytoskeleton</location>
    </subcellularLocation>
</comment>
<dbReference type="SMART" id="SM00295">
    <property type="entry name" value="B41"/>
    <property type="match status" value="1"/>
</dbReference>
<dbReference type="InterPro" id="IPR043058">
    <property type="entry name" value="NUDIX_sf"/>
</dbReference>
<organism evidence="15 16">
    <name type="scientific">Astyanax mexicanus</name>
    <name type="common">Blind cave fish</name>
    <name type="synonym">Astyanax fasciatus mexicanus</name>
    <dbReference type="NCBI Taxonomy" id="7994"/>
    <lineage>
        <taxon>Eukaryota</taxon>
        <taxon>Metazoa</taxon>
        <taxon>Chordata</taxon>
        <taxon>Craniata</taxon>
        <taxon>Vertebrata</taxon>
        <taxon>Euteleostomi</taxon>
        <taxon>Actinopterygii</taxon>
        <taxon>Neopterygii</taxon>
        <taxon>Teleostei</taxon>
        <taxon>Ostariophysi</taxon>
        <taxon>Characiformes</taxon>
        <taxon>Characoidei</taxon>
        <taxon>Acestrorhamphidae</taxon>
        <taxon>Acestrorhamphinae</taxon>
        <taxon>Astyanax</taxon>
    </lineage>
</organism>
<dbReference type="Gene3D" id="1.25.40.20">
    <property type="entry name" value="Ankyrin repeat-containing domain"/>
    <property type="match status" value="1"/>
</dbReference>
<dbReference type="InterPro" id="IPR035963">
    <property type="entry name" value="FERM_2"/>
</dbReference>
<dbReference type="InterPro" id="IPR014352">
    <property type="entry name" value="FERM/acyl-CoA-bd_prot_sf"/>
</dbReference>
<evidence type="ECO:0000256" key="2">
    <source>
        <dbReference type="ARBA" id="ARBA00004245"/>
    </source>
</evidence>
<keyword evidence="10" id="KW-0472">Membrane</keyword>
<dbReference type="Pfam" id="PF24521">
    <property type="entry name" value="Ank_KRIT1"/>
    <property type="match status" value="1"/>
</dbReference>
<name>A0A8B9LM84_ASTMX</name>
<dbReference type="GO" id="GO:2000114">
    <property type="term" value="P:regulation of establishment of cell polarity"/>
    <property type="evidence" value="ECO:0007669"/>
    <property type="project" value="TreeGrafter"/>
</dbReference>
<dbReference type="GO" id="GO:0045454">
    <property type="term" value="P:cell redox homeostasis"/>
    <property type="evidence" value="ECO:0007669"/>
    <property type="project" value="TreeGrafter"/>
</dbReference>